<dbReference type="InterPro" id="IPR000182">
    <property type="entry name" value="GNAT_dom"/>
</dbReference>
<feature type="domain" description="N-acetyltransferase" evidence="1">
    <location>
        <begin position="19"/>
        <end position="171"/>
    </location>
</feature>
<organism evidence="2 3">
    <name type="scientific">Vibrio palustris</name>
    <dbReference type="NCBI Taxonomy" id="1918946"/>
    <lineage>
        <taxon>Bacteria</taxon>
        <taxon>Pseudomonadati</taxon>
        <taxon>Pseudomonadota</taxon>
        <taxon>Gammaproteobacteria</taxon>
        <taxon>Vibrionales</taxon>
        <taxon>Vibrionaceae</taxon>
        <taxon>Vibrio</taxon>
    </lineage>
</organism>
<dbReference type="EMBL" id="FUFT01000005">
    <property type="protein sequence ID" value="SJL83892.1"/>
    <property type="molecule type" value="Genomic_DNA"/>
</dbReference>
<dbReference type="STRING" id="1918946.VPAL9027_01871"/>
<dbReference type="PANTHER" id="PTHR43792:SF1">
    <property type="entry name" value="N-ACETYLTRANSFERASE DOMAIN-CONTAINING PROTEIN"/>
    <property type="match status" value="1"/>
</dbReference>
<dbReference type="InterPro" id="IPR016181">
    <property type="entry name" value="Acyl_CoA_acyltransferase"/>
</dbReference>
<dbReference type="InterPro" id="IPR051531">
    <property type="entry name" value="N-acetyltransferase"/>
</dbReference>
<evidence type="ECO:0000313" key="2">
    <source>
        <dbReference type="EMBL" id="SJL83892.1"/>
    </source>
</evidence>
<dbReference type="PANTHER" id="PTHR43792">
    <property type="entry name" value="GNAT FAMILY, PUTATIVE (AFU_ORTHOLOGUE AFUA_3G00765)-RELATED-RELATED"/>
    <property type="match status" value="1"/>
</dbReference>
<dbReference type="GO" id="GO:0016747">
    <property type="term" value="F:acyltransferase activity, transferring groups other than amino-acyl groups"/>
    <property type="evidence" value="ECO:0007669"/>
    <property type="project" value="InterPro"/>
</dbReference>
<keyword evidence="3" id="KW-1185">Reference proteome</keyword>
<reference evidence="2 3" key="1">
    <citation type="submission" date="2017-02" db="EMBL/GenBank/DDBJ databases">
        <authorList>
            <person name="Peterson S.W."/>
        </authorList>
    </citation>
    <scope>NUCLEOTIDE SEQUENCE [LARGE SCALE GENOMIC DNA]</scope>
    <source>
        <strain evidence="2 3">CECT 9027</strain>
    </source>
</reference>
<dbReference type="OrthoDB" id="7852312at2"/>
<accession>A0A1R4B4P2</accession>
<evidence type="ECO:0000313" key="3">
    <source>
        <dbReference type="Proteomes" id="UP000189475"/>
    </source>
</evidence>
<dbReference type="SUPFAM" id="SSF55729">
    <property type="entry name" value="Acyl-CoA N-acyltransferases (Nat)"/>
    <property type="match status" value="1"/>
</dbReference>
<dbReference type="Gene3D" id="3.40.630.30">
    <property type="match status" value="1"/>
</dbReference>
<dbReference type="Pfam" id="PF13302">
    <property type="entry name" value="Acetyltransf_3"/>
    <property type="match status" value="1"/>
</dbReference>
<dbReference type="RefSeq" id="WP_077314301.1">
    <property type="nucleotide sequence ID" value="NZ_AP024888.1"/>
</dbReference>
<sequence length="173" mass="19512">MEFISNRLIMSKISLIHQSLFHTLHTDPTVISLCFDEPTLAEINAKFESRLKPWDPTSSDWLCLVVTHQCTGEYVGITGFCLKDNIAEVGFMFLPQYQGFGYATESLMALLEYSKQHLGINHYSAVVTEGNVNSERVLVKSGFTLTQIVPDAYEIGGKQYCDHIYHLNNTISL</sequence>
<protein>
    <recommendedName>
        <fullName evidence="1">N-acetyltransferase domain-containing protein</fullName>
    </recommendedName>
</protein>
<gene>
    <name evidence="2" type="ORF">VPAL9027_01871</name>
</gene>
<dbReference type="AlphaFoldDB" id="A0A1R4B4P2"/>
<evidence type="ECO:0000259" key="1">
    <source>
        <dbReference type="PROSITE" id="PS51186"/>
    </source>
</evidence>
<proteinExistence type="predicted"/>
<name>A0A1R4B4P2_9VIBR</name>
<dbReference type="PROSITE" id="PS51186">
    <property type="entry name" value="GNAT"/>
    <property type="match status" value="1"/>
</dbReference>
<dbReference type="Proteomes" id="UP000189475">
    <property type="component" value="Unassembled WGS sequence"/>
</dbReference>